<evidence type="ECO:0008006" key="10">
    <source>
        <dbReference type="Google" id="ProtNLM"/>
    </source>
</evidence>
<dbReference type="PROSITE" id="PS51375">
    <property type="entry name" value="PPR"/>
    <property type="match status" value="3"/>
</dbReference>
<dbReference type="InterPro" id="IPR002885">
    <property type="entry name" value="PPR_rpt"/>
</dbReference>
<dbReference type="GO" id="GO:0003729">
    <property type="term" value="F:mRNA binding"/>
    <property type="evidence" value="ECO:0007669"/>
    <property type="project" value="UniProtKB-ARBA"/>
</dbReference>
<evidence type="ECO:0000313" key="9">
    <source>
        <dbReference type="Proteomes" id="UP000306102"/>
    </source>
</evidence>
<sequence>MIKNLKAKERKEKQQDSEFQYPKVTKVTRGSKQAAKQTMQTTKGKEVLDADAYVLPQPTSIRKSWGFNLDITFEDIENLINETEIANNYFWWIELKVWVFREGLDHRGLGGDHLHYFSKLDSNMGGVTVKNRGITVFNLSRMVHDDDLRGSNSNPNNLYSRISPLGNPNLSIVPVLDQWVQEGQKVRAFELRRIIRHLRGRKRYTHALEISEWMSSKGLCLFSPGDQAVQLDLIGRVRGLNVAERYFNMLNEHEKIDKIYGALLNCYVRAGLVDKSISHMQKMKEMGFASSTLSYNDLMCLYTHTGQLEKIPDVLLEMKKNSVTPDNFTYRICMNSYGARSDVKSMEKLLEEMESQSHISMDWTTYSTVANLYIKAGLKEKALIFLKKLEEKLHNDALGYNHLISLYASLGNKDEVRRIWGFQKVTCKKQLNRDYITMLGSLVKLGELEEAKEVLEEWESSCHCYDLRVPNILLIGYCKEGLVEKAEEMLEVIVKRGKTPIPNSWAIIAKAYLDKENMGKAFECMKNALAVKAENPGWRPKALLVSRVLNWLRDKGEVDEAEDFVSSLKKVDALNAEMYQDLIRESEEAK</sequence>
<evidence type="ECO:0000256" key="4">
    <source>
        <dbReference type="ARBA" id="ARBA00022946"/>
    </source>
</evidence>
<evidence type="ECO:0000256" key="6">
    <source>
        <dbReference type="PROSITE-ProRule" id="PRU00708"/>
    </source>
</evidence>
<dbReference type="Pfam" id="PF13041">
    <property type="entry name" value="PPR_2"/>
    <property type="match status" value="1"/>
</dbReference>
<dbReference type="Gene3D" id="1.25.40.10">
    <property type="entry name" value="Tetratricopeptide repeat domain"/>
    <property type="match status" value="3"/>
</dbReference>
<evidence type="ECO:0000256" key="3">
    <source>
        <dbReference type="ARBA" id="ARBA00022737"/>
    </source>
</evidence>
<keyword evidence="9" id="KW-1185">Reference proteome</keyword>
<dbReference type="FunFam" id="1.25.40.10:FF:000385">
    <property type="entry name" value="Pentatricopeptide repeat-containing protein mitochondrial"/>
    <property type="match status" value="1"/>
</dbReference>
<evidence type="ECO:0000256" key="7">
    <source>
        <dbReference type="SAM" id="MobiDB-lite"/>
    </source>
</evidence>
<proteinExistence type="inferred from homology"/>
<keyword evidence="5" id="KW-0496">Mitochondrion</keyword>
<dbReference type="Pfam" id="PF01535">
    <property type="entry name" value="PPR"/>
    <property type="match status" value="4"/>
</dbReference>
<feature type="region of interest" description="Disordered" evidence="7">
    <location>
        <begin position="1"/>
        <end position="22"/>
    </location>
</feature>
<dbReference type="SUPFAM" id="SSF48452">
    <property type="entry name" value="TPR-like"/>
    <property type="match status" value="2"/>
</dbReference>
<protein>
    <recommendedName>
        <fullName evidence="10">Pentacotripeptide-repeat region of PRORP domain-containing protein</fullName>
    </recommendedName>
</protein>
<evidence type="ECO:0000256" key="2">
    <source>
        <dbReference type="ARBA" id="ARBA00007626"/>
    </source>
</evidence>
<feature type="repeat" description="PPR" evidence="6">
    <location>
        <begin position="256"/>
        <end position="290"/>
    </location>
</feature>
<dbReference type="GO" id="GO:0005739">
    <property type="term" value="C:mitochondrion"/>
    <property type="evidence" value="ECO:0007669"/>
    <property type="project" value="UniProtKB-SubCell"/>
</dbReference>
<evidence type="ECO:0000313" key="8">
    <source>
        <dbReference type="EMBL" id="THG20396.1"/>
    </source>
</evidence>
<dbReference type="PANTHER" id="PTHR45717">
    <property type="entry name" value="OS12G0527900 PROTEIN"/>
    <property type="match status" value="1"/>
</dbReference>
<feature type="compositionally biased region" description="Basic and acidic residues" evidence="7">
    <location>
        <begin position="1"/>
        <end position="16"/>
    </location>
</feature>
<comment type="subcellular location">
    <subcellularLocation>
        <location evidence="1">Mitochondrion</location>
    </subcellularLocation>
</comment>
<dbReference type="Proteomes" id="UP000306102">
    <property type="component" value="Unassembled WGS sequence"/>
</dbReference>
<evidence type="ECO:0000256" key="5">
    <source>
        <dbReference type="ARBA" id="ARBA00023128"/>
    </source>
</evidence>
<organism evidence="8 9">
    <name type="scientific">Camellia sinensis var. sinensis</name>
    <name type="common">China tea</name>
    <dbReference type="NCBI Taxonomy" id="542762"/>
    <lineage>
        <taxon>Eukaryota</taxon>
        <taxon>Viridiplantae</taxon>
        <taxon>Streptophyta</taxon>
        <taxon>Embryophyta</taxon>
        <taxon>Tracheophyta</taxon>
        <taxon>Spermatophyta</taxon>
        <taxon>Magnoliopsida</taxon>
        <taxon>eudicotyledons</taxon>
        <taxon>Gunneridae</taxon>
        <taxon>Pentapetalae</taxon>
        <taxon>asterids</taxon>
        <taxon>Ericales</taxon>
        <taxon>Theaceae</taxon>
        <taxon>Camellia</taxon>
    </lineage>
</organism>
<comment type="caution">
    <text evidence="8">The sequence shown here is derived from an EMBL/GenBank/DDBJ whole genome shotgun (WGS) entry which is preliminary data.</text>
</comment>
<evidence type="ECO:0000256" key="1">
    <source>
        <dbReference type="ARBA" id="ARBA00004173"/>
    </source>
</evidence>
<accession>A0A4S4EVN1</accession>
<dbReference type="EMBL" id="SDRB02001951">
    <property type="protein sequence ID" value="THG20396.1"/>
    <property type="molecule type" value="Genomic_DNA"/>
</dbReference>
<reference evidence="8 9" key="1">
    <citation type="journal article" date="2018" name="Proc. Natl. Acad. Sci. U.S.A.">
        <title>Draft genome sequence of Camellia sinensis var. sinensis provides insights into the evolution of the tea genome and tea quality.</title>
        <authorList>
            <person name="Wei C."/>
            <person name="Yang H."/>
            <person name="Wang S."/>
            <person name="Zhao J."/>
            <person name="Liu C."/>
            <person name="Gao L."/>
            <person name="Xia E."/>
            <person name="Lu Y."/>
            <person name="Tai Y."/>
            <person name="She G."/>
            <person name="Sun J."/>
            <person name="Cao H."/>
            <person name="Tong W."/>
            <person name="Gao Q."/>
            <person name="Li Y."/>
            <person name="Deng W."/>
            <person name="Jiang X."/>
            <person name="Wang W."/>
            <person name="Chen Q."/>
            <person name="Zhang S."/>
            <person name="Li H."/>
            <person name="Wu J."/>
            <person name="Wang P."/>
            <person name="Li P."/>
            <person name="Shi C."/>
            <person name="Zheng F."/>
            <person name="Jian J."/>
            <person name="Huang B."/>
            <person name="Shan D."/>
            <person name="Shi M."/>
            <person name="Fang C."/>
            <person name="Yue Y."/>
            <person name="Li F."/>
            <person name="Li D."/>
            <person name="Wei S."/>
            <person name="Han B."/>
            <person name="Jiang C."/>
            <person name="Yin Y."/>
            <person name="Xia T."/>
            <person name="Zhang Z."/>
            <person name="Bennetzen J.L."/>
            <person name="Zhao S."/>
            <person name="Wan X."/>
        </authorList>
    </citation>
    <scope>NUCLEOTIDE SEQUENCE [LARGE SCALE GENOMIC DNA]</scope>
    <source>
        <strain evidence="9">cv. Shuchazao</strain>
        <tissue evidence="8">Leaf</tissue>
    </source>
</reference>
<gene>
    <name evidence="8" type="ORF">TEA_013238</name>
</gene>
<dbReference type="PANTHER" id="PTHR45717:SF7">
    <property type="entry name" value="PENTACOTRIPEPTIDE-REPEAT REGION OF PRORP DOMAIN-CONTAINING PROTEIN"/>
    <property type="match status" value="1"/>
</dbReference>
<dbReference type="InterPro" id="IPR011990">
    <property type="entry name" value="TPR-like_helical_dom_sf"/>
</dbReference>
<name>A0A4S4EVN1_CAMSN</name>
<feature type="repeat" description="PPR" evidence="6">
    <location>
        <begin position="466"/>
        <end position="500"/>
    </location>
</feature>
<dbReference type="NCBIfam" id="TIGR00756">
    <property type="entry name" value="PPR"/>
    <property type="match status" value="5"/>
</dbReference>
<keyword evidence="3" id="KW-0677">Repeat</keyword>
<comment type="similarity">
    <text evidence="2">Belongs to the PPR family. P subfamily.</text>
</comment>
<feature type="repeat" description="PPR" evidence="6">
    <location>
        <begin position="291"/>
        <end position="325"/>
    </location>
</feature>
<keyword evidence="4" id="KW-0809">Transit peptide</keyword>
<dbReference type="AlphaFoldDB" id="A0A4S4EVN1"/>